<dbReference type="RefSeq" id="WP_307325172.1">
    <property type="nucleotide sequence ID" value="NZ_JAUSUG010000007.1"/>
</dbReference>
<organism evidence="1 2">
    <name type="scientific">Evansella vedderi</name>
    <dbReference type="NCBI Taxonomy" id="38282"/>
    <lineage>
        <taxon>Bacteria</taxon>
        <taxon>Bacillati</taxon>
        <taxon>Bacillota</taxon>
        <taxon>Bacilli</taxon>
        <taxon>Bacillales</taxon>
        <taxon>Bacillaceae</taxon>
        <taxon>Evansella</taxon>
    </lineage>
</organism>
<sequence length="91" mass="10014">MGKKITETKCSCKACGNVWYYGKDEELSNLGDRLQNIGSEMSNIGKNMMCCTGCLPALFIPEKQQTAVKDLNSCPKCHSKAVAKEKVVHEV</sequence>
<accession>A0ABT9ZVL1</accession>
<keyword evidence="2" id="KW-1185">Reference proteome</keyword>
<proteinExistence type="predicted"/>
<dbReference type="EMBL" id="JAUSUG010000007">
    <property type="protein sequence ID" value="MDQ0254771.1"/>
    <property type="molecule type" value="Genomic_DNA"/>
</dbReference>
<evidence type="ECO:0000313" key="2">
    <source>
        <dbReference type="Proteomes" id="UP001230005"/>
    </source>
</evidence>
<name>A0ABT9ZVL1_9BACI</name>
<reference evidence="1 2" key="1">
    <citation type="submission" date="2023-07" db="EMBL/GenBank/DDBJ databases">
        <title>Genomic Encyclopedia of Type Strains, Phase IV (KMG-IV): sequencing the most valuable type-strain genomes for metagenomic binning, comparative biology and taxonomic classification.</title>
        <authorList>
            <person name="Goeker M."/>
        </authorList>
    </citation>
    <scope>NUCLEOTIDE SEQUENCE [LARGE SCALE GENOMIC DNA]</scope>
    <source>
        <strain evidence="1 2">DSM 9768</strain>
    </source>
</reference>
<protein>
    <submittedName>
        <fullName evidence="1">Transcription initiation factor IIE alpha subunit</fullName>
    </submittedName>
</protein>
<comment type="caution">
    <text evidence="1">The sequence shown here is derived from an EMBL/GenBank/DDBJ whole genome shotgun (WGS) entry which is preliminary data.</text>
</comment>
<evidence type="ECO:0000313" key="1">
    <source>
        <dbReference type="EMBL" id="MDQ0254771.1"/>
    </source>
</evidence>
<dbReference type="Proteomes" id="UP001230005">
    <property type="component" value="Unassembled WGS sequence"/>
</dbReference>
<gene>
    <name evidence="1" type="ORF">J2S74_002150</name>
</gene>